<keyword evidence="5 6" id="KW-0472">Membrane</keyword>
<dbReference type="EMBL" id="VFRR01000001">
    <property type="protein sequence ID" value="TPE55524.1"/>
    <property type="molecule type" value="Genomic_DNA"/>
</dbReference>
<dbReference type="Pfam" id="PF12704">
    <property type="entry name" value="MacB_PCD"/>
    <property type="match status" value="1"/>
</dbReference>
<comment type="caution">
    <text evidence="9">The sequence shown here is derived from an EMBL/GenBank/DDBJ whole genome shotgun (WGS) entry which is preliminary data.</text>
</comment>
<evidence type="ECO:0000256" key="1">
    <source>
        <dbReference type="ARBA" id="ARBA00004651"/>
    </source>
</evidence>
<dbReference type="PANTHER" id="PTHR30287:SF1">
    <property type="entry name" value="INNER MEMBRANE PROTEIN"/>
    <property type="match status" value="1"/>
</dbReference>
<protein>
    <submittedName>
        <fullName evidence="9">FtsX-like permease family protein</fullName>
    </submittedName>
</protein>
<feature type="transmembrane region" description="Helical" evidence="6">
    <location>
        <begin position="296"/>
        <end position="326"/>
    </location>
</feature>
<reference evidence="9 10" key="1">
    <citation type="submission" date="2019-06" db="EMBL/GenBank/DDBJ databases">
        <title>A novel bacterium of genus Marinomonas, isolated from coastal sand.</title>
        <authorList>
            <person name="Huang H."/>
            <person name="Mo K."/>
            <person name="Hu Y."/>
        </authorList>
    </citation>
    <scope>NUCLEOTIDE SEQUENCE [LARGE SCALE GENOMIC DNA]</scope>
    <source>
        <strain evidence="9 10">HB171799</strain>
    </source>
</reference>
<dbReference type="GO" id="GO:0005886">
    <property type="term" value="C:plasma membrane"/>
    <property type="evidence" value="ECO:0007669"/>
    <property type="project" value="UniProtKB-SubCell"/>
</dbReference>
<dbReference type="OrthoDB" id="5292592at2"/>
<dbReference type="InterPro" id="IPR025857">
    <property type="entry name" value="MacB_PCD"/>
</dbReference>
<organism evidence="9 10">
    <name type="scientific">Maribrevibacterium harenarium</name>
    <dbReference type="NCBI Taxonomy" id="2589817"/>
    <lineage>
        <taxon>Bacteria</taxon>
        <taxon>Pseudomonadati</taxon>
        <taxon>Pseudomonadota</taxon>
        <taxon>Gammaproteobacteria</taxon>
        <taxon>Oceanospirillales</taxon>
        <taxon>Oceanospirillaceae</taxon>
        <taxon>Maribrevibacterium</taxon>
    </lineage>
</organism>
<feature type="transmembrane region" description="Helical" evidence="6">
    <location>
        <begin position="346"/>
        <end position="366"/>
    </location>
</feature>
<keyword evidence="10" id="KW-1185">Reference proteome</keyword>
<feature type="transmembrane region" description="Helical" evidence="6">
    <location>
        <begin position="463"/>
        <end position="482"/>
    </location>
</feature>
<proteinExistence type="predicted"/>
<keyword evidence="4 6" id="KW-1133">Transmembrane helix</keyword>
<keyword evidence="3 6" id="KW-0812">Transmembrane</keyword>
<dbReference type="InterPro" id="IPR003838">
    <property type="entry name" value="ABC3_permease_C"/>
</dbReference>
<evidence type="ECO:0000256" key="5">
    <source>
        <dbReference type="ARBA" id="ARBA00023136"/>
    </source>
</evidence>
<name>A0A501X4X6_9GAMM</name>
<feature type="domain" description="ABC3 transporter permease C-terminal" evidence="7">
    <location>
        <begin position="698"/>
        <end position="811"/>
    </location>
</feature>
<dbReference type="PANTHER" id="PTHR30287">
    <property type="entry name" value="MEMBRANE COMPONENT OF PREDICTED ABC SUPERFAMILY METABOLITE UPTAKE TRANSPORTER"/>
    <property type="match status" value="1"/>
</dbReference>
<gene>
    <name evidence="9" type="ORF">FJM67_00290</name>
</gene>
<feature type="domain" description="ABC3 transporter permease C-terminal" evidence="7">
    <location>
        <begin position="256"/>
        <end position="370"/>
    </location>
</feature>
<dbReference type="Pfam" id="PF02687">
    <property type="entry name" value="FtsX"/>
    <property type="match status" value="2"/>
</dbReference>
<evidence type="ECO:0000313" key="10">
    <source>
        <dbReference type="Proteomes" id="UP000315901"/>
    </source>
</evidence>
<comment type="subcellular location">
    <subcellularLocation>
        <location evidence="1">Cell membrane</location>
        <topology evidence="1">Multi-pass membrane protein</topology>
    </subcellularLocation>
</comment>
<feature type="transmembrane region" description="Helical" evidence="6">
    <location>
        <begin position="694"/>
        <end position="714"/>
    </location>
</feature>
<evidence type="ECO:0000313" key="9">
    <source>
        <dbReference type="EMBL" id="TPE55524.1"/>
    </source>
</evidence>
<feature type="transmembrane region" description="Helical" evidence="6">
    <location>
        <begin position="781"/>
        <end position="807"/>
    </location>
</feature>
<dbReference type="Proteomes" id="UP000315901">
    <property type="component" value="Unassembled WGS sequence"/>
</dbReference>
<evidence type="ECO:0000259" key="7">
    <source>
        <dbReference type="Pfam" id="PF02687"/>
    </source>
</evidence>
<feature type="transmembrane region" description="Helical" evidence="6">
    <location>
        <begin position="413"/>
        <end position="434"/>
    </location>
</feature>
<feature type="transmembrane region" description="Helical" evidence="6">
    <location>
        <begin position="387"/>
        <end position="407"/>
    </location>
</feature>
<dbReference type="InterPro" id="IPR038766">
    <property type="entry name" value="Membrane_comp_ABC_pdt"/>
</dbReference>
<accession>A0A501X4X6</accession>
<evidence type="ECO:0000256" key="4">
    <source>
        <dbReference type="ARBA" id="ARBA00022989"/>
    </source>
</evidence>
<sequence>MIAWRLLWREAKTGDLLTLFLALVLSVATVSGIGLFVDRLQTSFTNQSATLLGADRSVRADEPFASEWYQQAQQQNLQTATTVGFSSMVFGGQGLQLAQVTAASNNYPLRGEYLVDNQLFGTGISSNEGPNVGEVWISSRLASLLSVSLGETVRIGEAEFTVSRYLVRDPGATSSAFAIAPRAVINLDDLAKTEVIIPGSRVRYAFLFSGEPDNLTSFEQWLTPQLGEGQRIRTPIQRGERIGDTVGRAESFLLLAGALAVIMSGVAMALASSRYVKRHLIQFAVMKTIGATPNKIAAIVLLQLAVILVAGILVGSALGYGVQHIISQVLQSLMSIALPAPSLMKLWLGAATAFISLVAFCLPLLIRLIQVTPLAVLQPSAALPPRVAVTYLTGIGGLFTLMVIYTGGWLMPLVMLVGIGITSLVVGLLGRFCFRLLRRAGQNMSTGWQIGLAALPRRMLSNLFQLLVFTLIIMLALILYGVQNNLIADWQRQLPEGTPNHYLFNVLENQKDGIQSYAQDNELAMSEWFPMIRGRVTHLNGTPVAELFDESKDEPELVERELNLTWSTPEREQQNVVAGEFDNIGVSVEQEAANEVGLEIGDEMTVSLGGLDYTLPVTSIRKVDWESMQPNFYLMLPASVLEEFQANFVSSIFLDAESAPPFYRFMANYPTVSMLNIGELLRQVQDIVAQVGQAIQLVLIFILASGALVLSASVRTTLDERLEEGALLRTLGARKQIVRQSMLIEFGVLGGLAGLLGAFGAELALYGVQKFIFNMETSFHGVIWLVGPVAGLVIVTTIGIFAARAVISVPPIRILRAN</sequence>
<evidence type="ECO:0000256" key="2">
    <source>
        <dbReference type="ARBA" id="ARBA00022475"/>
    </source>
</evidence>
<evidence type="ECO:0000259" key="8">
    <source>
        <dbReference type="Pfam" id="PF12704"/>
    </source>
</evidence>
<keyword evidence="2" id="KW-1003">Cell membrane</keyword>
<feature type="transmembrane region" description="Helical" evidence="6">
    <location>
        <begin position="252"/>
        <end position="276"/>
    </location>
</feature>
<evidence type="ECO:0000256" key="3">
    <source>
        <dbReference type="ARBA" id="ARBA00022692"/>
    </source>
</evidence>
<feature type="domain" description="MacB-like periplasmic core" evidence="8">
    <location>
        <begin position="20"/>
        <end position="194"/>
    </location>
</feature>
<dbReference type="AlphaFoldDB" id="A0A501X4X6"/>
<evidence type="ECO:0000256" key="6">
    <source>
        <dbReference type="SAM" id="Phobius"/>
    </source>
</evidence>
<feature type="transmembrane region" description="Helical" evidence="6">
    <location>
        <begin position="742"/>
        <end position="761"/>
    </location>
</feature>
<dbReference type="RefSeq" id="WP_140586557.1">
    <property type="nucleotide sequence ID" value="NZ_VFRR01000001.1"/>
</dbReference>